<reference evidence="1 2" key="1">
    <citation type="submission" date="2021-09" db="EMBL/GenBank/DDBJ databases">
        <title>Genomic insights and catalytic innovation underlie evolution of tropane alkaloids biosynthesis.</title>
        <authorList>
            <person name="Wang Y.-J."/>
            <person name="Tian T."/>
            <person name="Huang J.-P."/>
            <person name="Huang S.-X."/>
        </authorList>
    </citation>
    <scope>NUCLEOTIDE SEQUENCE [LARGE SCALE GENOMIC DNA]</scope>
    <source>
        <strain evidence="1">KIB-2018</strain>
        <tissue evidence="1">Leaf</tissue>
    </source>
</reference>
<evidence type="ECO:0000313" key="1">
    <source>
        <dbReference type="EMBL" id="KAJ8764709.1"/>
    </source>
</evidence>
<dbReference type="EMBL" id="JAIWQS010000005">
    <property type="protein sequence ID" value="KAJ8764709.1"/>
    <property type="molecule type" value="Genomic_DNA"/>
</dbReference>
<proteinExistence type="predicted"/>
<dbReference type="AlphaFoldDB" id="A0AAV8TEI4"/>
<organism evidence="1 2">
    <name type="scientific">Erythroxylum novogranatense</name>
    <dbReference type="NCBI Taxonomy" id="1862640"/>
    <lineage>
        <taxon>Eukaryota</taxon>
        <taxon>Viridiplantae</taxon>
        <taxon>Streptophyta</taxon>
        <taxon>Embryophyta</taxon>
        <taxon>Tracheophyta</taxon>
        <taxon>Spermatophyta</taxon>
        <taxon>Magnoliopsida</taxon>
        <taxon>eudicotyledons</taxon>
        <taxon>Gunneridae</taxon>
        <taxon>Pentapetalae</taxon>
        <taxon>rosids</taxon>
        <taxon>fabids</taxon>
        <taxon>Malpighiales</taxon>
        <taxon>Erythroxylaceae</taxon>
        <taxon>Erythroxylum</taxon>
    </lineage>
</organism>
<evidence type="ECO:0000313" key="2">
    <source>
        <dbReference type="Proteomes" id="UP001159364"/>
    </source>
</evidence>
<name>A0AAV8TEI4_9ROSI</name>
<comment type="caution">
    <text evidence="1">The sequence shown here is derived from an EMBL/GenBank/DDBJ whole genome shotgun (WGS) entry which is preliminary data.</text>
</comment>
<sequence length="97" mass="10654">MEFVVKSQSCPFDTETGNEWCWILNALAIKTGRVAKLIGVWKVEVGSRTSTCLSTMVAFPGVRVELETAQILIRIALQETGMPAQVLEEAQEINGVD</sequence>
<protein>
    <submittedName>
        <fullName evidence="1">Uncharacterized protein</fullName>
    </submittedName>
</protein>
<dbReference type="Proteomes" id="UP001159364">
    <property type="component" value="Linkage Group LG05"/>
</dbReference>
<accession>A0AAV8TEI4</accession>
<keyword evidence="2" id="KW-1185">Reference proteome</keyword>
<gene>
    <name evidence="1" type="ORF">K2173_007798</name>
</gene>